<dbReference type="InterPro" id="IPR010610">
    <property type="entry name" value="EryCIII-like_C"/>
</dbReference>
<keyword evidence="5" id="KW-1185">Reference proteome</keyword>
<accession>A0ABN3PIG1</accession>
<evidence type="ECO:0000259" key="2">
    <source>
        <dbReference type="Pfam" id="PF03033"/>
    </source>
</evidence>
<dbReference type="Pfam" id="PF03033">
    <property type="entry name" value="Glyco_transf_28"/>
    <property type="match status" value="1"/>
</dbReference>
<dbReference type="InterPro" id="IPR004276">
    <property type="entry name" value="GlycoTrans_28_N"/>
</dbReference>
<feature type="domain" description="Erythromycin biosynthesis protein CIII-like C-terminal" evidence="3">
    <location>
        <begin position="295"/>
        <end position="396"/>
    </location>
</feature>
<dbReference type="Pfam" id="PF06722">
    <property type="entry name" value="EryCIII-like_C"/>
    <property type="match status" value="1"/>
</dbReference>
<name>A0ABN3PIG1_9ACTN</name>
<sequence length="411" mass="44207">MRVTVLAVGSRGDVQPYLPLGRRLAERGHAVRVAASRIYGDLVRGAGLEFAPLSFDPMVADPLAPGQDGPEDEQRPDVAPGDRAADWIRFGRAGLFDGLFEGLVEATEACAGSDTIVYSHMGLAGFSIAERDGLLGCQVLMHPRVPAVPGAPRHRLRYESFLRTLWLLVRGPMNRWRREVLGLGPLGFLPERRFDAEPTLFAYSPATVPPPRRRRPRQEVTGVWAQPGQPDGWQPDAALAAFLAEGPPPVYVALDRVTQRTDPERAVLTVLDVLRVAGVRAVLSGDPGRLPRGEGILPVADVPHDWLFRRVAAVVHHGGAGTTASALRAGAPAVVLPVGADQPFWADRVAALGAGVALPPFGRAGAGRLGEAIRSVVDEPRYRDRARVIGARMAAEDGVGRACDLLEEWSR</sequence>
<evidence type="ECO:0000256" key="1">
    <source>
        <dbReference type="SAM" id="MobiDB-lite"/>
    </source>
</evidence>
<evidence type="ECO:0000313" key="4">
    <source>
        <dbReference type="EMBL" id="GAA2583447.1"/>
    </source>
</evidence>
<reference evidence="4 5" key="1">
    <citation type="journal article" date="2019" name="Int. J. Syst. Evol. Microbiol.">
        <title>The Global Catalogue of Microorganisms (GCM) 10K type strain sequencing project: providing services to taxonomists for standard genome sequencing and annotation.</title>
        <authorList>
            <consortium name="The Broad Institute Genomics Platform"/>
            <consortium name="The Broad Institute Genome Sequencing Center for Infectious Disease"/>
            <person name="Wu L."/>
            <person name="Ma J."/>
        </authorList>
    </citation>
    <scope>NUCLEOTIDE SEQUENCE [LARGE SCALE GENOMIC DNA]</scope>
    <source>
        <strain evidence="4 5">JCM 6833</strain>
    </source>
</reference>
<organism evidence="4 5">
    <name type="scientific">Actinomadura fulvescens</name>
    <dbReference type="NCBI Taxonomy" id="46160"/>
    <lineage>
        <taxon>Bacteria</taxon>
        <taxon>Bacillati</taxon>
        <taxon>Actinomycetota</taxon>
        <taxon>Actinomycetes</taxon>
        <taxon>Streptosporangiales</taxon>
        <taxon>Thermomonosporaceae</taxon>
        <taxon>Actinomadura</taxon>
    </lineage>
</organism>
<dbReference type="RefSeq" id="WP_344539056.1">
    <property type="nucleotide sequence ID" value="NZ_BAAATD010000002.1"/>
</dbReference>
<evidence type="ECO:0000313" key="5">
    <source>
        <dbReference type="Proteomes" id="UP001501509"/>
    </source>
</evidence>
<dbReference type="PANTHER" id="PTHR48050">
    <property type="entry name" value="STEROL 3-BETA-GLUCOSYLTRANSFERASE"/>
    <property type="match status" value="1"/>
</dbReference>
<dbReference type="InterPro" id="IPR050426">
    <property type="entry name" value="Glycosyltransferase_28"/>
</dbReference>
<proteinExistence type="predicted"/>
<protein>
    <submittedName>
        <fullName evidence="4">Glycosyltransferase</fullName>
    </submittedName>
</protein>
<dbReference type="CDD" id="cd03784">
    <property type="entry name" value="GT1_Gtf-like"/>
    <property type="match status" value="1"/>
</dbReference>
<evidence type="ECO:0000259" key="3">
    <source>
        <dbReference type="Pfam" id="PF06722"/>
    </source>
</evidence>
<feature type="domain" description="Glycosyltransferase family 28 N-terminal" evidence="2">
    <location>
        <begin position="3"/>
        <end position="57"/>
    </location>
</feature>
<dbReference type="SUPFAM" id="SSF53756">
    <property type="entry name" value="UDP-Glycosyltransferase/glycogen phosphorylase"/>
    <property type="match status" value="1"/>
</dbReference>
<gene>
    <name evidence="4" type="ORF">GCM10010411_15140</name>
</gene>
<dbReference type="PANTHER" id="PTHR48050:SF13">
    <property type="entry name" value="STEROL 3-BETA-GLUCOSYLTRANSFERASE UGT80A2"/>
    <property type="match status" value="1"/>
</dbReference>
<comment type="caution">
    <text evidence="4">The sequence shown here is derived from an EMBL/GenBank/DDBJ whole genome shotgun (WGS) entry which is preliminary data.</text>
</comment>
<feature type="region of interest" description="Disordered" evidence="1">
    <location>
        <begin position="61"/>
        <end position="80"/>
    </location>
</feature>
<dbReference type="Gene3D" id="3.40.50.2000">
    <property type="entry name" value="Glycogen Phosphorylase B"/>
    <property type="match status" value="2"/>
</dbReference>
<dbReference type="InterPro" id="IPR002213">
    <property type="entry name" value="UDP_glucos_trans"/>
</dbReference>
<dbReference type="EMBL" id="BAAATD010000002">
    <property type="protein sequence ID" value="GAA2583447.1"/>
    <property type="molecule type" value="Genomic_DNA"/>
</dbReference>
<dbReference type="Proteomes" id="UP001501509">
    <property type="component" value="Unassembled WGS sequence"/>
</dbReference>